<reference evidence="1 2" key="1">
    <citation type="submission" date="2019-02" db="EMBL/GenBank/DDBJ databases">
        <title>Genomic Encyclopedia of Archaeal and Bacterial Type Strains, Phase II (KMG-II): from individual species to whole genera.</title>
        <authorList>
            <person name="Goeker M."/>
        </authorList>
    </citation>
    <scope>NUCLEOTIDE SEQUENCE [LARGE SCALE GENOMIC DNA]</scope>
    <source>
        <strain evidence="1 2">DSM 21411</strain>
    </source>
</reference>
<comment type="caution">
    <text evidence="1">The sequence shown here is derived from an EMBL/GenBank/DDBJ whole genome shotgun (WGS) entry which is preliminary data.</text>
</comment>
<dbReference type="AlphaFoldDB" id="A0A4Q7P858"/>
<organism evidence="1 2">
    <name type="scientific">Cecembia calidifontis</name>
    <dbReference type="NCBI Taxonomy" id="1187080"/>
    <lineage>
        <taxon>Bacteria</taxon>
        <taxon>Pseudomonadati</taxon>
        <taxon>Bacteroidota</taxon>
        <taxon>Cytophagia</taxon>
        <taxon>Cytophagales</taxon>
        <taxon>Cyclobacteriaceae</taxon>
        <taxon>Cecembia</taxon>
    </lineage>
</organism>
<keyword evidence="2" id="KW-1185">Reference proteome</keyword>
<name>A0A4Q7P858_9BACT</name>
<dbReference type="RefSeq" id="WP_130274076.1">
    <property type="nucleotide sequence ID" value="NZ_SGXG01000001.1"/>
</dbReference>
<evidence type="ECO:0000313" key="2">
    <source>
        <dbReference type="Proteomes" id="UP000292209"/>
    </source>
</evidence>
<dbReference type="PROSITE" id="PS51257">
    <property type="entry name" value="PROKAR_LIPOPROTEIN"/>
    <property type="match status" value="1"/>
</dbReference>
<dbReference type="EMBL" id="SGXG01000001">
    <property type="protein sequence ID" value="RZS94892.1"/>
    <property type="molecule type" value="Genomic_DNA"/>
</dbReference>
<protein>
    <submittedName>
        <fullName evidence="1">6-bladed beta-propeller protein</fullName>
    </submittedName>
</protein>
<gene>
    <name evidence="1" type="ORF">BC751_0403</name>
</gene>
<sequence length="391" mass="45848">MKGGLFQVVIAVVLTTLGSCSGKNPSGLTSIRIDPKDSQSLMLSEFFEEINYVFLDDSDSLPLVNPYKISFKSDLILVSDNVMDNIHIFNDSGNRHITLKSLGQGPMEFSHIEDFFVHGDSIIIKDNVLKKLLFFDLKGQVLGEQKFKLQSAEFFYHPFFRIYYLENNEAYNFAKIDYKGNILERYYQVDQNILGFKLLSNHGFQKDSFRNLIFFNIPYTYHVAIFDELGKMVKVLEFDFGAANISSSQHARLGRGYEKRNFVEQHQLVEMITCFFPFRSGYFVFFIQGNKVWHFVWLDNDFTVIQQVKSFKNDLDLMKIRTIPWSYDEESVVFMTRSIDLYNDFKERENEIRTNYPSSQIISFYEKYKEKLKEDKTVLVKLKIHSNLNTE</sequence>
<dbReference type="OrthoDB" id="1098767at2"/>
<dbReference type="Proteomes" id="UP000292209">
    <property type="component" value="Unassembled WGS sequence"/>
</dbReference>
<accession>A0A4Q7P858</accession>
<evidence type="ECO:0000313" key="1">
    <source>
        <dbReference type="EMBL" id="RZS94892.1"/>
    </source>
</evidence>
<dbReference type="Pfam" id="PF17170">
    <property type="entry name" value="DUF5128"/>
    <property type="match status" value="1"/>
</dbReference>
<proteinExistence type="predicted"/>